<dbReference type="PANTHER" id="PTHR34293:SF1">
    <property type="entry name" value="HTH-TYPE TRANSCRIPTIONAL REGULATOR TRMBL2"/>
    <property type="match status" value="1"/>
</dbReference>
<dbReference type="CDD" id="cd06170">
    <property type="entry name" value="LuxR_C_like"/>
    <property type="match status" value="1"/>
</dbReference>
<reference evidence="2 3" key="1">
    <citation type="submission" date="2019-07" db="EMBL/GenBank/DDBJ databases">
        <title>Lentzea xizangensis sp. nov., isolated from Qinghai-Tibetan Plateau Soils.</title>
        <authorList>
            <person name="Huang J."/>
        </authorList>
    </citation>
    <scope>NUCLEOTIDE SEQUENCE [LARGE SCALE GENOMIC DNA]</scope>
    <source>
        <strain evidence="2 3">FXJ1.1311</strain>
    </source>
</reference>
<organism evidence="2 3">
    <name type="scientific">Lentzea tibetensis</name>
    <dbReference type="NCBI Taxonomy" id="2591470"/>
    <lineage>
        <taxon>Bacteria</taxon>
        <taxon>Bacillati</taxon>
        <taxon>Actinomycetota</taxon>
        <taxon>Actinomycetes</taxon>
        <taxon>Pseudonocardiales</taxon>
        <taxon>Pseudonocardiaceae</taxon>
        <taxon>Lentzea</taxon>
    </lineage>
</organism>
<dbReference type="GO" id="GO:0003677">
    <property type="term" value="F:DNA binding"/>
    <property type="evidence" value="ECO:0007669"/>
    <property type="project" value="InterPro"/>
</dbReference>
<sequence>MRGLLAVAEGAGMSELLAGLLRGPAAELYQRLLSTGPLRIAEHPELADSPEVEELVDAGFARRRFVGEPVIVPVEPSRAVDQALISMQRKLLDQHRTIVRVREQMDVLQRSYVANADEHDTAIRVYTDPAEIGALSVELCLSAEREFSNLETEHYRNPPDGRSAKVPPAEVLERGVRFRNIYARPVLDMPFAGEMIRRCAEGGWQLRVLPSLPMKMVLVDDRAALLPVDRTGMEGAVLVRAPVIVSALRMYFELLWGRALPLNDTGVESKFSAHQRGVLRLMISGMTDAAIARHLDVSERTVRRHISAALEFVGVDNRITATAIIVRDGWLDYH</sequence>
<evidence type="ECO:0000259" key="1">
    <source>
        <dbReference type="PROSITE" id="PS50043"/>
    </source>
</evidence>
<dbReference type="InterPro" id="IPR016032">
    <property type="entry name" value="Sig_transdc_resp-reg_C-effctor"/>
</dbReference>
<comment type="caution">
    <text evidence="2">The sequence shown here is derived from an EMBL/GenBank/DDBJ whole genome shotgun (WGS) entry which is preliminary data.</text>
</comment>
<proteinExistence type="predicted"/>
<accession>A0A563EJH6</accession>
<gene>
    <name evidence="2" type="ORF">FKR81_33760</name>
</gene>
<dbReference type="InterPro" id="IPR036388">
    <property type="entry name" value="WH-like_DNA-bd_sf"/>
</dbReference>
<keyword evidence="3" id="KW-1185">Reference proteome</keyword>
<feature type="domain" description="HTH luxR-type" evidence="1">
    <location>
        <begin position="264"/>
        <end position="329"/>
    </location>
</feature>
<dbReference type="SMART" id="SM00421">
    <property type="entry name" value="HTH_LUXR"/>
    <property type="match status" value="1"/>
</dbReference>
<dbReference type="EMBL" id="VOBR01000028">
    <property type="protein sequence ID" value="TWP47018.1"/>
    <property type="molecule type" value="Genomic_DNA"/>
</dbReference>
<evidence type="ECO:0000313" key="2">
    <source>
        <dbReference type="EMBL" id="TWP47018.1"/>
    </source>
</evidence>
<dbReference type="SUPFAM" id="SSF46894">
    <property type="entry name" value="C-terminal effector domain of the bipartite response regulators"/>
    <property type="match status" value="1"/>
</dbReference>
<dbReference type="InterPro" id="IPR000792">
    <property type="entry name" value="Tscrpt_reg_LuxR_C"/>
</dbReference>
<dbReference type="InterPro" id="IPR051797">
    <property type="entry name" value="TrmB-like"/>
</dbReference>
<dbReference type="AlphaFoldDB" id="A0A563EJH6"/>
<evidence type="ECO:0000313" key="3">
    <source>
        <dbReference type="Proteomes" id="UP000316639"/>
    </source>
</evidence>
<dbReference type="Gene3D" id="1.10.10.10">
    <property type="entry name" value="Winged helix-like DNA-binding domain superfamily/Winged helix DNA-binding domain"/>
    <property type="match status" value="1"/>
</dbReference>
<dbReference type="GO" id="GO:0006355">
    <property type="term" value="P:regulation of DNA-templated transcription"/>
    <property type="evidence" value="ECO:0007669"/>
    <property type="project" value="InterPro"/>
</dbReference>
<name>A0A563EJH6_9PSEU</name>
<dbReference type="OrthoDB" id="5932488at2"/>
<dbReference type="Pfam" id="PF00196">
    <property type="entry name" value="GerE"/>
    <property type="match status" value="1"/>
</dbReference>
<dbReference type="PROSITE" id="PS50043">
    <property type="entry name" value="HTH_LUXR_2"/>
    <property type="match status" value="1"/>
</dbReference>
<dbReference type="Proteomes" id="UP000316639">
    <property type="component" value="Unassembled WGS sequence"/>
</dbReference>
<dbReference type="PANTHER" id="PTHR34293">
    <property type="entry name" value="HTH-TYPE TRANSCRIPTIONAL REGULATOR TRMBL2"/>
    <property type="match status" value="1"/>
</dbReference>
<protein>
    <submittedName>
        <fullName evidence="2">Response regulator transcription factor</fullName>
    </submittedName>
</protein>